<organism evidence="4 5">
    <name type="scientific">Lutispora thermophila DSM 19022</name>
    <dbReference type="NCBI Taxonomy" id="1122184"/>
    <lineage>
        <taxon>Bacteria</taxon>
        <taxon>Bacillati</taxon>
        <taxon>Bacillota</taxon>
        <taxon>Clostridia</taxon>
        <taxon>Lutisporales</taxon>
        <taxon>Lutisporaceae</taxon>
        <taxon>Lutispora</taxon>
    </lineage>
</organism>
<dbReference type="GO" id="GO:0016747">
    <property type="term" value="F:acyltransferase activity, transferring groups other than amino-acyl groups"/>
    <property type="evidence" value="ECO:0007669"/>
    <property type="project" value="InterPro"/>
</dbReference>
<gene>
    <name evidence="4" type="ORF">SAMN02745176_03225</name>
</gene>
<accession>A0A1M6IF48</accession>
<proteinExistence type="predicted"/>
<dbReference type="Pfam" id="PF00583">
    <property type="entry name" value="Acetyltransf_1"/>
    <property type="match status" value="1"/>
</dbReference>
<evidence type="ECO:0000313" key="5">
    <source>
        <dbReference type="Proteomes" id="UP000184442"/>
    </source>
</evidence>
<evidence type="ECO:0000259" key="3">
    <source>
        <dbReference type="PROSITE" id="PS51186"/>
    </source>
</evidence>
<dbReference type="PANTHER" id="PTHR43072:SF23">
    <property type="entry name" value="UPF0039 PROTEIN C11D3.02C"/>
    <property type="match status" value="1"/>
</dbReference>
<feature type="domain" description="N-acetyltransferase" evidence="3">
    <location>
        <begin position="1"/>
        <end position="153"/>
    </location>
</feature>
<dbReference type="EMBL" id="FQZS01000031">
    <property type="protein sequence ID" value="SHJ33058.1"/>
    <property type="molecule type" value="Genomic_DNA"/>
</dbReference>
<evidence type="ECO:0000313" key="4">
    <source>
        <dbReference type="EMBL" id="SHJ33058.1"/>
    </source>
</evidence>
<dbReference type="InterPro" id="IPR016181">
    <property type="entry name" value="Acyl_CoA_acyltransferase"/>
</dbReference>
<dbReference type="AlphaFoldDB" id="A0A1M6IF48"/>
<dbReference type="PROSITE" id="PS51186">
    <property type="entry name" value="GNAT"/>
    <property type="match status" value="1"/>
</dbReference>
<dbReference type="RefSeq" id="WP_073027527.1">
    <property type="nucleotide sequence ID" value="NZ_FQZS01000031.1"/>
</dbReference>
<reference evidence="4 5" key="1">
    <citation type="submission" date="2016-11" db="EMBL/GenBank/DDBJ databases">
        <authorList>
            <person name="Jaros S."/>
            <person name="Januszkiewicz K."/>
            <person name="Wedrychowicz H."/>
        </authorList>
    </citation>
    <scope>NUCLEOTIDE SEQUENCE [LARGE SCALE GENOMIC DNA]</scope>
    <source>
        <strain evidence="4 5">DSM 19022</strain>
    </source>
</reference>
<keyword evidence="5" id="KW-1185">Reference proteome</keyword>
<dbReference type="Gene3D" id="3.40.630.30">
    <property type="match status" value="1"/>
</dbReference>
<evidence type="ECO:0000256" key="2">
    <source>
        <dbReference type="ARBA" id="ARBA00023315"/>
    </source>
</evidence>
<protein>
    <submittedName>
        <fullName evidence="4">Acetyltransferase (GNAT) family protein</fullName>
    </submittedName>
</protein>
<dbReference type="Proteomes" id="UP000184442">
    <property type="component" value="Unassembled WGS sequence"/>
</dbReference>
<keyword evidence="2" id="KW-0012">Acyltransferase</keyword>
<dbReference type="SUPFAM" id="SSF55729">
    <property type="entry name" value="Acyl-CoA N-acyltransferases (Nat)"/>
    <property type="match status" value="1"/>
</dbReference>
<keyword evidence="1 4" id="KW-0808">Transferase</keyword>
<dbReference type="PANTHER" id="PTHR43072">
    <property type="entry name" value="N-ACETYLTRANSFERASE"/>
    <property type="match status" value="1"/>
</dbReference>
<dbReference type="OrthoDB" id="9795206at2"/>
<name>A0A1M6IF48_9FIRM</name>
<sequence length="154" mass="17773">MDISIEKGSLEYINDCEEALLNSELGRIYFSREGSARDAILEGLEQGNLYIALTNRDCVGFLYYIPKGAFHSFPYLHIISIKEEYRGKGIGKKLINFLEDMVFVKTNKIFLVVADFNPDAKGFYERIGYRQVGEIPSLYRKGITEYLMMKEKEE</sequence>
<dbReference type="STRING" id="1122184.SAMN02745176_03225"/>
<dbReference type="InterPro" id="IPR000182">
    <property type="entry name" value="GNAT_dom"/>
</dbReference>
<evidence type="ECO:0000256" key="1">
    <source>
        <dbReference type="ARBA" id="ARBA00022679"/>
    </source>
</evidence>
<dbReference type="CDD" id="cd04301">
    <property type="entry name" value="NAT_SF"/>
    <property type="match status" value="1"/>
</dbReference>